<dbReference type="RefSeq" id="XP_027618660.1">
    <property type="nucleotide sequence ID" value="XM_027762859.1"/>
</dbReference>
<dbReference type="EMBL" id="BFAD01000011">
    <property type="protein sequence ID" value="GBE87747.1"/>
    <property type="molecule type" value="Genomic_DNA"/>
</dbReference>
<name>A0A401H001_9APHY</name>
<evidence type="ECO:0000313" key="1">
    <source>
        <dbReference type="EMBL" id="GBE87747.1"/>
    </source>
</evidence>
<evidence type="ECO:0000313" key="2">
    <source>
        <dbReference type="Proteomes" id="UP000287166"/>
    </source>
</evidence>
<dbReference type="InParanoid" id="A0A401H001"/>
<proteinExistence type="predicted"/>
<comment type="caution">
    <text evidence="1">The sequence shown here is derived from an EMBL/GenBank/DDBJ whole genome shotgun (WGS) entry which is preliminary data.</text>
</comment>
<reference evidence="1 2" key="1">
    <citation type="journal article" date="2018" name="Sci. Rep.">
        <title>Genome sequence of the cauliflower mushroom Sparassis crispa (Hanabiratake) and its association with beneficial usage.</title>
        <authorList>
            <person name="Kiyama R."/>
            <person name="Furutani Y."/>
            <person name="Kawaguchi K."/>
            <person name="Nakanishi T."/>
        </authorList>
    </citation>
    <scope>NUCLEOTIDE SEQUENCE [LARGE SCALE GENOMIC DNA]</scope>
</reference>
<gene>
    <name evidence="1" type="ORF">SCP_1104240</name>
</gene>
<dbReference type="Proteomes" id="UP000287166">
    <property type="component" value="Unassembled WGS sequence"/>
</dbReference>
<accession>A0A401H001</accession>
<protein>
    <submittedName>
        <fullName evidence="1">Uncharacterized protein</fullName>
    </submittedName>
</protein>
<organism evidence="1 2">
    <name type="scientific">Sparassis crispa</name>
    <dbReference type="NCBI Taxonomy" id="139825"/>
    <lineage>
        <taxon>Eukaryota</taxon>
        <taxon>Fungi</taxon>
        <taxon>Dikarya</taxon>
        <taxon>Basidiomycota</taxon>
        <taxon>Agaricomycotina</taxon>
        <taxon>Agaricomycetes</taxon>
        <taxon>Polyporales</taxon>
        <taxon>Sparassidaceae</taxon>
        <taxon>Sparassis</taxon>
    </lineage>
</organism>
<dbReference type="AlphaFoldDB" id="A0A401H001"/>
<sequence length="56" mass="6176">MQGRENKHSFRLAEAPPAKLSTWKTFHATPHIDISTKLLKSVTADGGHGRELSSFS</sequence>
<keyword evidence="2" id="KW-1185">Reference proteome</keyword>
<dbReference type="GeneID" id="38784664"/>